<dbReference type="Proteomes" id="UP000095283">
    <property type="component" value="Unplaced"/>
</dbReference>
<dbReference type="PANTHER" id="PTHR23020:SF41">
    <property type="entry name" value="AMINOGLYCOSIDE PHOSPHOTRANSFERASE DOMAIN-CONTAINING PROTEIN"/>
    <property type="match status" value="1"/>
</dbReference>
<reference evidence="2" key="1">
    <citation type="submission" date="2016-11" db="UniProtKB">
        <authorList>
            <consortium name="WormBaseParasite"/>
        </authorList>
    </citation>
    <scope>IDENTIFICATION</scope>
</reference>
<name>A0A1I7X8T7_HETBA</name>
<dbReference type="AlphaFoldDB" id="A0A1I7X8T7"/>
<evidence type="ECO:0000313" key="2">
    <source>
        <dbReference type="WBParaSite" id="Hba_13853"/>
    </source>
</evidence>
<organism evidence="1 2">
    <name type="scientific">Heterorhabditis bacteriophora</name>
    <name type="common">Entomopathogenic nematode worm</name>
    <dbReference type="NCBI Taxonomy" id="37862"/>
    <lineage>
        <taxon>Eukaryota</taxon>
        <taxon>Metazoa</taxon>
        <taxon>Ecdysozoa</taxon>
        <taxon>Nematoda</taxon>
        <taxon>Chromadorea</taxon>
        <taxon>Rhabditida</taxon>
        <taxon>Rhabditina</taxon>
        <taxon>Rhabditomorpha</taxon>
        <taxon>Strongyloidea</taxon>
        <taxon>Heterorhabditidae</taxon>
        <taxon>Heterorhabditis</taxon>
    </lineage>
</organism>
<proteinExistence type="predicted"/>
<sequence>MSDHRKQDSTENNLSDDELKRLIDIIPKCFPEEQILDTNLSVTFNVRPNKNSFWSKVVCAKLTWRDEALVKKYPSSLFIKIPTVSQNVRNVGILGGKDDDDVLFDLTKHEILWYKKYNNEIIANFPTPTFFAAEDITYSGSGIIVIEDLTEKAFSMDYIPGFQLEQVEQLMEALAGFHYHFITMTDKSWIEEFDRTAAIDEETQMLQFNCAKKFETLDPALLGKVEALRDIFSVEKAKRAHYSYTDLGKF</sequence>
<protein>
    <submittedName>
        <fullName evidence="2">Aminoglycoside phosphotransferase</fullName>
    </submittedName>
</protein>
<dbReference type="SUPFAM" id="SSF56112">
    <property type="entry name" value="Protein kinase-like (PK-like)"/>
    <property type="match status" value="1"/>
</dbReference>
<dbReference type="InterPro" id="IPR052961">
    <property type="entry name" value="Oxido-Kinase-like_Enzymes"/>
</dbReference>
<evidence type="ECO:0000313" key="1">
    <source>
        <dbReference type="Proteomes" id="UP000095283"/>
    </source>
</evidence>
<dbReference type="InterPro" id="IPR011009">
    <property type="entry name" value="Kinase-like_dom_sf"/>
</dbReference>
<dbReference type="WBParaSite" id="Hba_13853">
    <property type="protein sequence ID" value="Hba_13853"/>
    <property type="gene ID" value="Hba_13853"/>
</dbReference>
<keyword evidence="1" id="KW-1185">Reference proteome</keyword>
<dbReference type="PANTHER" id="PTHR23020">
    <property type="entry name" value="UNCHARACTERIZED NUCLEAR HORMONE RECEPTOR-RELATED"/>
    <property type="match status" value="1"/>
</dbReference>
<accession>A0A1I7X8T7</accession>